<feature type="signal peptide" evidence="1">
    <location>
        <begin position="1"/>
        <end position="22"/>
    </location>
</feature>
<dbReference type="PROSITE" id="PS51257">
    <property type="entry name" value="PROKAR_LIPOPROTEIN"/>
    <property type="match status" value="1"/>
</dbReference>
<dbReference type="Gene3D" id="2.60.120.10">
    <property type="entry name" value="Jelly Rolls"/>
    <property type="match status" value="1"/>
</dbReference>
<feature type="domain" description="Cupin type-2" evidence="2">
    <location>
        <begin position="39"/>
        <end position="111"/>
    </location>
</feature>
<dbReference type="InterPro" id="IPR013096">
    <property type="entry name" value="Cupin_2"/>
</dbReference>
<feature type="chain" id="PRO_5043165350" evidence="1">
    <location>
        <begin position="23"/>
        <end position="126"/>
    </location>
</feature>
<evidence type="ECO:0000256" key="1">
    <source>
        <dbReference type="SAM" id="SignalP"/>
    </source>
</evidence>
<dbReference type="AlphaFoldDB" id="A0A378W7F4"/>
<sequence length="126" mass="13087">MITKAPLAAAVAAMVVGCGAPAAKSEPPNLASRNLTSAIVTFPPGAQVAPHRHGDAFVFAYVLEGAVSNQLEGEPAHVHRQGENWFEEPDANDVAIKNVSSTDPAKLLVVFILITAQPPKADGRPG</sequence>
<dbReference type="RefSeq" id="WP_051752421.1">
    <property type="nucleotide sequence ID" value="NZ_CP081000.1"/>
</dbReference>
<dbReference type="Proteomes" id="UP000254945">
    <property type="component" value="Unassembled WGS sequence"/>
</dbReference>
<dbReference type="CDD" id="cd02234">
    <property type="entry name" value="cupin_BLR7677-like"/>
    <property type="match status" value="1"/>
</dbReference>
<organism evidence="3 4">
    <name type="scientific">Mycolicibacterium senegalense</name>
    <dbReference type="NCBI Taxonomy" id="1796"/>
    <lineage>
        <taxon>Bacteria</taxon>
        <taxon>Bacillati</taxon>
        <taxon>Actinomycetota</taxon>
        <taxon>Actinomycetes</taxon>
        <taxon>Mycobacteriales</taxon>
        <taxon>Mycobacteriaceae</taxon>
        <taxon>Mycolicibacterium</taxon>
    </lineage>
</organism>
<dbReference type="InterPro" id="IPR014710">
    <property type="entry name" value="RmlC-like_jellyroll"/>
</dbReference>
<dbReference type="Pfam" id="PF07883">
    <property type="entry name" value="Cupin_2"/>
    <property type="match status" value="1"/>
</dbReference>
<dbReference type="InterPro" id="IPR011051">
    <property type="entry name" value="RmlC_Cupin_sf"/>
</dbReference>
<reference evidence="3 4" key="1">
    <citation type="submission" date="2018-06" db="EMBL/GenBank/DDBJ databases">
        <authorList>
            <consortium name="Pathogen Informatics"/>
            <person name="Doyle S."/>
        </authorList>
    </citation>
    <scope>NUCLEOTIDE SEQUENCE [LARGE SCALE GENOMIC DNA]</scope>
    <source>
        <strain evidence="3 4">NCTC4524</strain>
    </source>
</reference>
<gene>
    <name evidence="3" type="ORF">NCTC4524_04176</name>
</gene>
<evidence type="ECO:0000259" key="2">
    <source>
        <dbReference type="Pfam" id="PF07883"/>
    </source>
</evidence>
<dbReference type="SUPFAM" id="SSF51182">
    <property type="entry name" value="RmlC-like cupins"/>
    <property type="match status" value="1"/>
</dbReference>
<evidence type="ECO:0000313" key="3">
    <source>
        <dbReference type="EMBL" id="SUA28198.1"/>
    </source>
</evidence>
<evidence type="ECO:0000313" key="4">
    <source>
        <dbReference type="Proteomes" id="UP000254945"/>
    </source>
</evidence>
<name>A0A378W7F4_9MYCO</name>
<dbReference type="PANTHER" id="PTHR38599">
    <property type="entry name" value="CUPIN DOMAIN PROTEIN (AFU_ORTHOLOGUE AFUA_3G13620)"/>
    <property type="match status" value="1"/>
</dbReference>
<protein>
    <submittedName>
        <fullName evidence="3">Cupin 2</fullName>
    </submittedName>
</protein>
<proteinExistence type="predicted"/>
<dbReference type="STRING" id="1796.ABW05_12980"/>
<dbReference type="EMBL" id="UGQQ01000002">
    <property type="protein sequence ID" value="SUA28198.1"/>
    <property type="molecule type" value="Genomic_DNA"/>
</dbReference>
<keyword evidence="1" id="KW-0732">Signal</keyword>
<accession>A0A378W7F4</accession>
<dbReference type="PANTHER" id="PTHR38599:SF1">
    <property type="entry name" value="CUPIN DOMAIN PROTEIN (AFU_ORTHOLOGUE AFUA_3G13620)"/>
    <property type="match status" value="1"/>
</dbReference>